<proteinExistence type="predicted"/>
<evidence type="ECO:0000256" key="1">
    <source>
        <dbReference type="ARBA" id="ARBA00022553"/>
    </source>
</evidence>
<feature type="modified residue" description="4-aspartylphosphate" evidence="5">
    <location>
        <position position="86"/>
    </location>
</feature>
<keyword evidence="1 5" id="KW-0597">Phosphoprotein</keyword>
<evidence type="ECO:0000256" key="3">
    <source>
        <dbReference type="ARBA" id="ARBA00023125"/>
    </source>
</evidence>
<dbReference type="InterPro" id="IPR039420">
    <property type="entry name" value="WalR-like"/>
</dbReference>
<dbReference type="EMBL" id="FWXV01000010">
    <property type="protein sequence ID" value="SMD24258.1"/>
    <property type="molecule type" value="Genomic_DNA"/>
</dbReference>
<dbReference type="GO" id="GO:0000160">
    <property type="term" value="P:phosphorelay signal transduction system"/>
    <property type="evidence" value="ECO:0007669"/>
    <property type="project" value="InterPro"/>
</dbReference>
<dbReference type="PROSITE" id="PS00622">
    <property type="entry name" value="HTH_LUXR_1"/>
    <property type="match status" value="1"/>
</dbReference>
<dbReference type="CDD" id="cd17535">
    <property type="entry name" value="REC_NarL-like"/>
    <property type="match status" value="1"/>
</dbReference>
<dbReference type="SUPFAM" id="SSF46894">
    <property type="entry name" value="C-terminal effector domain of the bipartite response regulators"/>
    <property type="match status" value="1"/>
</dbReference>
<organism evidence="9 10">
    <name type="scientific">Kibdelosporangium aridum</name>
    <dbReference type="NCBI Taxonomy" id="2030"/>
    <lineage>
        <taxon>Bacteria</taxon>
        <taxon>Bacillati</taxon>
        <taxon>Actinomycetota</taxon>
        <taxon>Actinomycetes</taxon>
        <taxon>Pseudonocardiales</taxon>
        <taxon>Pseudonocardiaceae</taxon>
        <taxon>Kibdelosporangium</taxon>
    </lineage>
</organism>
<dbReference type="InterPro" id="IPR058245">
    <property type="entry name" value="NreC/VraR/RcsB-like_REC"/>
</dbReference>
<dbReference type="Gene3D" id="3.40.50.2300">
    <property type="match status" value="1"/>
</dbReference>
<feature type="region of interest" description="Disordered" evidence="6">
    <location>
        <begin position="1"/>
        <end position="28"/>
    </location>
</feature>
<evidence type="ECO:0000256" key="4">
    <source>
        <dbReference type="ARBA" id="ARBA00023163"/>
    </source>
</evidence>
<keyword evidence="3 9" id="KW-0238">DNA-binding</keyword>
<keyword evidence="10" id="KW-1185">Reference proteome</keyword>
<name>A0A1Y5Y217_KIBAR</name>
<feature type="domain" description="Response regulatory" evidence="8">
    <location>
        <begin position="35"/>
        <end position="151"/>
    </location>
</feature>
<dbReference type="InterPro" id="IPR000792">
    <property type="entry name" value="Tscrpt_reg_LuxR_C"/>
</dbReference>
<evidence type="ECO:0000259" key="8">
    <source>
        <dbReference type="PROSITE" id="PS50110"/>
    </source>
</evidence>
<dbReference type="PRINTS" id="PR00038">
    <property type="entry name" value="HTHLUXR"/>
</dbReference>
<dbReference type="PROSITE" id="PS50110">
    <property type="entry name" value="RESPONSE_REGULATORY"/>
    <property type="match status" value="1"/>
</dbReference>
<feature type="domain" description="HTH luxR-type" evidence="7">
    <location>
        <begin position="174"/>
        <end position="239"/>
    </location>
</feature>
<dbReference type="GO" id="GO:0006355">
    <property type="term" value="P:regulation of DNA-templated transcription"/>
    <property type="evidence" value="ECO:0007669"/>
    <property type="project" value="InterPro"/>
</dbReference>
<evidence type="ECO:0000313" key="10">
    <source>
        <dbReference type="Proteomes" id="UP000192674"/>
    </source>
</evidence>
<accession>A0A1Y5Y217</accession>
<dbReference type="AlphaFoldDB" id="A0A1Y5Y217"/>
<dbReference type="SMART" id="SM00448">
    <property type="entry name" value="REC"/>
    <property type="match status" value="1"/>
</dbReference>
<dbReference type="PANTHER" id="PTHR43214:SF24">
    <property type="entry name" value="TRANSCRIPTIONAL REGULATORY PROTEIN NARL-RELATED"/>
    <property type="match status" value="1"/>
</dbReference>
<dbReference type="InterPro" id="IPR016032">
    <property type="entry name" value="Sig_transdc_resp-reg_C-effctor"/>
</dbReference>
<dbReference type="SMART" id="SM00421">
    <property type="entry name" value="HTH_LUXR"/>
    <property type="match status" value="1"/>
</dbReference>
<evidence type="ECO:0000256" key="5">
    <source>
        <dbReference type="PROSITE-ProRule" id="PRU00169"/>
    </source>
</evidence>
<sequence length="242" mass="25583">MQAVSARHTLGVERSPAEDDGDDAMTSLPPEKELTVVLADDHPVVRGGLTALLSSVEGITVVAEATNGREAVEETVKHRPDVLLVDLQMPDLNGIAATREVLKAAPEVAVLVLTMFHDDESVVSAMRAGARGYILKGAGQEDIVRAVRGVAAGEAIFGQNVAHRVLDLLATPRTAEPFPDLTAREREVLDLVAAGLGNAVIARQLHLAPKTVSNHISAIFAKLRVVDRAAAIVRAREAGLGR</sequence>
<dbReference type="InterPro" id="IPR011006">
    <property type="entry name" value="CheY-like_superfamily"/>
</dbReference>
<dbReference type="InterPro" id="IPR001789">
    <property type="entry name" value="Sig_transdc_resp-reg_receiver"/>
</dbReference>
<reference evidence="9 10" key="1">
    <citation type="submission" date="2017-04" db="EMBL/GenBank/DDBJ databases">
        <authorList>
            <person name="Afonso C.L."/>
            <person name="Miller P.J."/>
            <person name="Scott M.A."/>
            <person name="Spackman E."/>
            <person name="Goraichik I."/>
            <person name="Dimitrov K.M."/>
            <person name="Suarez D.L."/>
            <person name="Swayne D.E."/>
        </authorList>
    </citation>
    <scope>NUCLEOTIDE SEQUENCE [LARGE SCALE GENOMIC DNA]</scope>
    <source>
        <strain evidence="9 10">DSM 43828</strain>
    </source>
</reference>
<evidence type="ECO:0000259" key="7">
    <source>
        <dbReference type="PROSITE" id="PS50043"/>
    </source>
</evidence>
<dbReference type="PROSITE" id="PS50043">
    <property type="entry name" value="HTH_LUXR_2"/>
    <property type="match status" value="1"/>
</dbReference>
<dbReference type="PANTHER" id="PTHR43214">
    <property type="entry name" value="TWO-COMPONENT RESPONSE REGULATOR"/>
    <property type="match status" value="1"/>
</dbReference>
<evidence type="ECO:0000256" key="6">
    <source>
        <dbReference type="SAM" id="MobiDB-lite"/>
    </source>
</evidence>
<dbReference type="Proteomes" id="UP000192674">
    <property type="component" value="Unassembled WGS sequence"/>
</dbReference>
<dbReference type="SUPFAM" id="SSF52172">
    <property type="entry name" value="CheY-like"/>
    <property type="match status" value="1"/>
</dbReference>
<evidence type="ECO:0000256" key="2">
    <source>
        <dbReference type="ARBA" id="ARBA00023015"/>
    </source>
</evidence>
<gene>
    <name evidence="9" type="ORF">SAMN05661093_08384</name>
</gene>
<dbReference type="Pfam" id="PF00072">
    <property type="entry name" value="Response_reg"/>
    <property type="match status" value="1"/>
</dbReference>
<keyword evidence="2" id="KW-0805">Transcription regulation</keyword>
<keyword evidence="4" id="KW-0804">Transcription</keyword>
<dbReference type="CDD" id="cd06170">
    <property type="entry name" value="LuxR_C_like"/>
    <property type="match status" value="1"/>
</dbReference>
<dbReference type="GO" id="GO:0003677">
    <property type="term" value="F:DNA binding"/>
    <property type="evidence" value="ECO:0007669"/>
    <property type="project" value="UniProtKB-KW"/>
</dbReference>
<dbReference type="Pfam" id="PF00196">
    <property type="entry name" value="GerE"/>
    <property type="match status" value="1"/>
</dbReference>
<protein>
    <submittedName>
        <fullName evidence="9">DNA-binding response regulator, NarL/FixJ family, contains REC and HTH domains</fullName>
    </submittedName>
</protein>
<evidence type="ECO:0000313" key="9">
    <source>
        <dbReference type="EMBL" id="SMD24258.1"/>
    </source>
</evidence>